<name>A0ABY4CSB9_9BACT</name>
<dbReference type="RefSeq" id="WP_243795074.1">
    <property type="nucleotide sequence ID" value="NZ_CP094669.1"/>
</dbReference>
<dbReference type="Proteomes" id="UP000831113">
    <property type="component" value="Chromosome"/>
</dbReference>
<gene>
    <name evidence="1" type="ORF">MTX78_13525</name>
</gene>
<reference evidence="1 2" key="1">
    <citation type="submission" date="2022-03" db="EMBL/GenBank/DDBJ databases">
        <title>Hymenobactersp. isolated from the air.</title>
        <authorList>
            <person name="Won M."/>
            <person name="Kwon S.-W."/>
        </authorList>
    </citation>
    <scope>NUCLEOTIDE SEQUENCE [LARGE SCALE GENOMIC DNA]</scope>
    <source>
        <strain evidence="1 2">KACC 21982</strain>
    </source>
</reference>
<accession>A0ABY4CSB9</accession>
<keyword evidence="2" id="KW-1185">Reference proteome</keyword>
<proteinExistence type="predicted"/>
<sequence length="100" mass="11886">MRPELERLQRIELHLLGSPRPAQANEWVVQQLLDAELEVDTEAQQRVYQGIYVAGRRQLRRELEAIHEQLYQPRPGRWRQLTDGGLRAIITGWRKLRRAH</sequence>
<protein>
    <submittedName>
        <fullName evidence="1">Uncharacterized protein</fullName>
    </submittedName>
</protein>
<dbReference type="EMBL" id="CP094669">
    <property type="protein sequence ID" value="UOG73144.1"/>
    <property type="molecule type" value="Genomic_DNA"/>
</dbReference>
<evidence type="ECO:0000313" key="1">
    <source>
        <dbReference type="EMBL" id="UOG73144.1"/>
    </source>
</evidence>
<evidence type="ECO:0000313" key="2">
    <source>
        <dbReference type="Proteomes" id="UP000831113"/>
    </source>
</evidence>
<organism evidence="1 2">
    <name type="scientific">Hymenobacter tibetensis</name>
    <dbReference type="NCBI Taxonomy" id="497967"/>
    <lineage>
        <taxon>Bacteria</taxon>
        <taxon>Pseudomonadati</taxon>
        <taxon>Bacteroidota</taxon>
        <taxon>Cytophagia</taxon>
        <taxon>Cytophagales</taxon>
        <taxon>Hymenobacteraceae</taxon>
        <taxon>Hymenobacter</taxon>
    </lineage>
</organism>